<accession>A0ABW1IUV1</accession>
<dbReference type="RefSeq" id="WP_379896429.1">
    <property type="nucleotide sequence ID" value="NZ_CBCSCT010000007.1"/>
</dbReference>
<dbReference type="InterPro" id="IPR002881">
    <property type="entry name" value="DUF58"/>
</dbReference>
<evidence type="ECO:0000259" key="2">
    <source>
        <dbReference type="Pfam" id="PF01882"/>
    </source>
</evidence>
<comment type="caution">
    <text evidence="3">The sequence shown here is derived from an EMBL/GenBank/DDBJ whole genome shotgun (WGS) entry which is preliminary data.</text>
</comment>
<dbReference type="PANTHER" id="PTHR34351">
    <property type="entry name" value="SLR1927 PROTEIN-RELATED"/>
    <property type="match status" value="1"/>
</dbReference>
<feature type="transmembrane region" description="Helical" evidence="1">
    <location>
        <begin position="39"/>
        <end position="59"/>
    </location>
</feature>
<keyword evidence="1" id="KW-1133">Transmembrane helix</keyword>
<evidence type="ECO:0000313" key="3">
    <source>
        <dbReference type="EMBL" id="MFC5988907.1"/>
    </source>
</evidence>
<proteinExistence type="predicted"/>
<organism evidence="3 4">
    <name type="scientific">Marinicrinis lubricantis</name>
    <dbReference type="NCBI Taxonomy" id="2086470"/>
    <lineage>
        <taxon>Bacteria</taxon>
        <taxon>Bacillati</taxon>
        <taxon>Bacillota</taxon>
        <taxon>Bacilli</taxon>
        <taxon>Bacillales</taxon>
        <taxon>Paenibacillaceae</taxon>
    </lineage>
</organism>
<dbReference type="Proteomes" id="UP001596250">
    <property type="component" value="Unassembled WGS sequence"/>
</dbReference>
<reference evidence="4" key="1">
    <citation type="journal article" date="2019" name="Int. J. Syst. Evol. Microbiol.">
        <title>The Global Catalogue of Microorganisms (GCM) 10K type strain sequencing project: providing services to taxonomists for standard genome sequencing and annotation.</title>
        <authorList>
            <consortium name="The Broad Institute Genomics Platform"/>
            <consortium name="The Broad Institute Genome Sequencing Center for Infectious Disease"/>
            <person name="Wu L."/>
            <person name="Ma J."/>
        </authorList>
    </citation>
    <scope>NUCLEOTIDE SEQUENCE [LARGE SCALE GENOMIC DNA]</scope>
    <source>
        <strain evidence="4">CCM 8749</strain>
    </source>
</reference>
<dbReference type="EMBL" id="JBHSQV010000185">
    <property type="protein sequence ID" value="MFC5988907.1"/>
    <property type="molecule type" value="Genomic_DNA"/>
</dbReference>
<keyword evidence="1" id="KW-0472">Membrane</keyword>
<dbReference type="Pfam" id="PF01882">
    <property type="entry name" value="DUF58"/>
    <property type="match status" value="1"/>
</dbReference>
<keyword evidence="4" id="KW-1185">Reference proteome</keyword>
<name>A0ABW1IUV1_9BACL</name>
<feature type="transmembrane region" description="Helical" evidence="1">
    <location>
        <begin position="14"/>
        <end position="32"/>
    </location>
</feature>
<sequence length="416" mass="47099">MTVYKTGAVVSDKSRLSIVVIVWLSSFLFVLFQGGKLAFMLFLIATILSIYILMGRWSGIRSAQCTRRLLLNDKDQVIHAGQSMQVEVDIHIPGMWPLLYVLVKDQLRANNGDRFVFDSTVVPNFKRKGTLRYTTPPLRRGVYHFEETICSTEDIFGFLEHQSATRTEQTFKVMPRTVTIANWEAQDRAARGIHHQAASTQMLRETTQFDGVRDYVYGDRLSRIHWGASAKTGNWKSKEYEKEAMPRLLLVLDHSKASYTKGEIFETAVSTAASILKYAWSKGIDHSLYVHGLKHKPHYMPKFGRGREHYSAMMDQLVDIQPTNAALFTQTMTELPEILLHNSMVVIVTERSDEQLADACRLLRLKSAAVCSIAVGEKDSNVSQKGQTASQPGLNQEFIAYRIDSLEQLPYVLGGR</sequence>
<feature type="domain" description="DUF58" evidence="2">
    <location>
        <begin position="212"/>
        <end position="386"/>
    </location>
</feature>
<protein>
    <submittedName>
        <fullName evidence="3">DUF58 domain-containing protein</fullName>
    </submittedName>
</protein>
<dbReference type="PANTHER" id="PTHR34351:SF2">
    <property type="entry name" value="DUF58 DOMAIN-CONTAINING PROTEIN"/>
    <property type="match status" value="1"/>
</dbReference>
<evidence type="ECO:0000313" key="4">
    <source>
        <dbReference type="Proteomes" id="UP001596250"/>
    </source>
</evidence>
<keyword evidence="1" id="KW-0812">Transmembrane</keyword>
<gene>
    <name evidence="3" type="ORF">ACFPXP_21090</name>
</gene>
<evidence type="ECO:0000256" key="1">
    <source>
        <dbReference type="SAM" id="Phobius"/>
    </source>
</evidence>